<comment type="caution">
    <text evidence="2">The sequence shown here is derived from an EMBL/GenBank/DDBJ whole genome shotgun (WGS) entry which is preliminary data.</text>
</comment>
<dbReference type="Proteomes" id="UP000447545">
    <property type="component" value="Unassembled WGS sequence"/>
</dbReference>
<reference evidence="2 3" key="1">
    <citation type="submission" date="2019-11" db="EMBL/GenBank/DDBJ databases">
        <title>Winogradskyella ouciana sp. nov., isolated from the hadal seawater of the Mariana Trench.</title>
        <authorList>
            <person name="Liu R."/>
        </authorList>
    </citation>
    <scope>NUCLEOTIDE SEQUENCE [LARGE SCALE GENOMIC DNA]</scope>
    <source>
        <strain evidence="2 3">ZXX205</strain>
    </source>
</reference>
<sequence length="146" mass="17047">MYYSVIYQSKSQSHFAPMDIELMLMKAKRKNKRLKITGCIVYADNKFIQLIQGPKDAIIDLYKEIKADKRHFKVTTLLEQSTEQKIWSDWSMAMLDFSGNVKQVMNSRILLESYLENVTPKEKESDSYKVFRASVNDLLNASEQHV</sequence>
<dbReference type="SMART" id="SM01034">
    <property type="entry name" value="BLUF"/>
    <property type="match status" value="1"/>
</dbReference>
<dbReference type="GO" id="GO:0009882">
    <property type="term" value="F:blue light photoreceptor activity"/>
    <property type="evidence" value="ECO:0007669"/>
    <property type="project" value="InterPro"/>
</dbReference>
<dbReference type="InterPro" id="IPR007024">
    <property type="entry name" value="BLUF_domain"/>
</dbReference>
<feature type="domain" description="BLUF" evidence="1">
    <location>
        <begin position="2"/>
        <end position="93"/>
    </location>
</feature>
<dbReference type="InterPro" id="IPR036046">
    <property type="entry name" value="Acylphosphatase-like_dom_sf"/>
</dbReference>
<organism evidence="2 3">
    <name type="scientific">Winogradskyella ouciana</name>
    <dbReference type="NCBI Taxonomy" id="2608631"/>
    <lineage>
        <taxon>Bacteria</taxon>
        <taxon>Pseudomonadati</taxon>
        <taxon>Bacteroidota</taxon>
        <taxon>Flavobacteriia</taxon>
        <taxon>Flavobacteriales</taxon>
        <taxon>Flavobacteriaceae</taxon>
        <taxon>Winogradskyella</taxon>
    </lineage>
</organism>
<gene>
    <name evidence="2" type="ORF">F1003_11330</name>
</gene>
<evidence type="ECO:0000259" key="1">
    <source>
        <dbReference type="PROSITE" id="PS50925"/>
    </source>
</evidence>
<evidence type="ECO:0000313" key="3">
    <source>
        <dbReference type="Proteomes" id="UP000447545"/>
    </source>
</evidence>
<dbReference type="AlphaFoldDB" id="A0A7K1GGD2"/>
<dbReference type="EMBL" id="WJYA01000006">
    <property type="protein sequence ID" value="MTE27524.1"/>
    <property type="molecule type" value="Genomic_DNA"/>
</dbReference>
<dbReference type="Pfam" id="PF04940">
    <property type="entry name" value="BLUF"/>
    <property type="match status" value="1"/>
</dbReference>
<dbReference type="RefSeq" id="WP_155089542.1">
    <property type="nucleotide sequence ID" value="NZ_WJYA01000006.1"/>
</dbReference>
<dbReference type="GO" id="GO:0071949">
    <property type="term" value="F:FAD binding"/>
    <property type="evidence" value="ECO:0007669"/>
    <property type="project" value="InterPro"/>
</dbReference>
<evidence type="ECO:0000313" key="2">
    <source>
        <dbReference type="EMBL" id="MTE27524.1"/>
    </source>
</evidence>
<protein>
    <recommendedName>
        <fullName evidence="1">BLUF domain-containing protein</fullName>
    </recommendedName>
</protein>
<dbReference type="PROSITE" id="PS50925">
    <property type="entry name" value="BLUF"/>
    <property type="match status" value="1"/>
</dbReference>
<accession>A0A7K1GGD2</accession>
<dbReference type="Gene3D" id="3.30.70.100">
    <property type="match status" value="1"/>
</dbReference>
<name>A0A7K1GGD2_9FLAO</name>
<proteinExistence type="predicted"/>
<keyword evidence="3" id="KW-1185">Reference proteome</keyword>
<dbReference type="SUPFAM" id="SSF54975">
    <property type="entry name" value="Acylphosphatase/BLUF domain-like"/>
    <property type="match status" value="1"/>
</dbReference>